<dbReference type="STRING" id="1529.SAMN04487885_108145"/>
<dbReference type="PANTHER" id="PTHR34512">
    <property type="entry name" value="CELL SURFACE PROTEIN"/>
    <property type="match status" value="1"/>
</dbReference>
<dbReference type="InterPro" id="IPR036322">
    <property type="entry name" value="WD40_repeat_dom_sf"/>
</dbReference>
<sequence>MGNIKIIAYSLITTIFVSVCCTGCKHKNEDSSEKEAVCYAVNIPNIKPSKEINDGEKFIERFVNLKINNVDRIKFDVIGAENLDKNIVFHESYTRLEGVTTFRGDNCRTSPSYGKCEIKEKKLEAQWKFTTSSSTWGGGAGWTGQPSIVKWPESLRRSMNIKDEFKENKDFTEVIYSSLDGNIYFLDLETGKPSRDKVYVGNPIKGTLTIDPRGIPLLYVGEGINERDVVGLNIFSLIDGKKLYELSGWDGNAYRGWPAFDSSPLIHAATDTLIEGGENGILYIMKLNTNYDADASSISIEPKITKYRYKISESQGLLGIENSVAIYSNLLYFADNNGYIQCIDLNTMKPIWMFDGGDDTDASITIDVENNIPYLCTGTEVDIQGAKGVSTLKKINGLKGEEVWSKKMQCESLIGNDPVNGGLLATNIIGKNKLSDRVIFSLARYKGFNRGAVISMSKTSGEILWETELDNYMWSSPVDFYDEEGNGYIIQCDSAGNMFLMDGITGRILDKVNLGSNIESSPAIFNNKVVVATRGGLVCSVKIK</sequence>
<dbReference type="OrthoDB" id="105314at2"/>
<organism evidence="1 2">
    <name type="scientific">Clostridium cadaveris</name>
    <dbReference type="NCBI Taxonomy" id="1529"/>
    <lineage>
        <taxon>Bacteria</taxon>
        <taxon>Bacillati</taxon>
        <taxon>Bacillota</taxon>
        <taxon>Clostridia</taxon>
        <taxon>Eubacteriales</taxon>
        <taxon>Clostridiaceae</taxon>
        <taxon>Clostridium</taxon>
    </lineage>
</organism>
<evidence type="ECO:0008006" key="3">
    <source>
        <dbReference type="Google" id="ProtNLM"/>
    </source>
</evidence>
<proteinExistence type="predicted"/>
<reference evidence="1 2" key="1">
    <citation type="submission" date="2016-10" db="EMBL/GenBank/DDBJ databases">
        <authorList>
            <person name="de Groot N.N."/>
        </authorList>
    </citation>
    <scope>NUCLEOTIDE SEQUENCE [LARGE SCALE GENOMIC DNA]</scope>
    <source>
        <strain evidence="1 2">NLAE-zl-G419</strain>
    </source>
</reference>
<dbReference type="InterPro" id="IPR015943">
    <property type="entry name" value="WD40/YVTN_repeat-like_dom_sf"/>
</dbReference>
<protein>
    <recommendedName>
        <fullName evidence="3">Pyrrolo-quinoline quinone</fullName>
    </recommendedName>
</protein>
<dbReference type="eggNOG" id="COG1520">
    <property type="taxonomic scope" value="Bacteria"/>
</dbReference>
<dbReference type="AlphaFoldDB" id="A0A1I2L5W9"/>
<accession>A0A1I2L5W9</accession>
<evidence type="ECO:0000313" key="1">
    <source>
        <dbReference type="EMBL" id="SFF73948.1"/>
    </source>
</evidence>
<dbReference type="Gene3D" id="2.130.10.10">
    <property type="entry name" value="YVTN repeat-like/Quinoprotein amine dehydrogenase"/>
    <property type="match status" value="2"/>
</dbReference>
<dbReference type="InterPro" id="IPR011047">
    <property type="entry name" value="Quinoprotein_ADH-like_sf"/>
</dbReference>
<dbReference type="PANTHER" id="PTHR34512:SF30">
    <property type="entry name" value="OUTER MEMBRANE PROTEIN ASSEMBLY FACTOR BAMB"/>
    <property type="match status" value="1"/>
</dbReference>
<dbReference type="EMBL" id="FOOE01000008">
    <property type="protein sequence ID" value="SFF73948.1"/>
    <property type="molecule type" value="Genomic_DNA"/>
</dbReference>
<dbReference type="SUPFAM" id="SSF50998">
    <property type="entry name" value="Quinoprotein alcohol dehydrogenase-like"/>
    <property type="match status" value="1"/>
</dbReference>
<name>A0A1I2L5W9_9CLOT</name>
<gene>
    <name evidence="1" type="ORF">SAMN04487885_108145</name>
</gene>
<keyword evidence="2" id="KW-1185">Reference proteome</keyword>
<evidence type="ECO:0000313" key="2">
    <source>
        <dbReference type="Proteomes" id="UP000182135"/>
    </source>
</evidence>
<dbReference type="SUPFAM" id="SSF50978">
    <property type="entry name" value="WD40 repeat-like"/>
    <property type="match status" value="1"/>
</dbReference>
<dbReference type="Proteomes" id="UP000182135">
    <property type="component" value="Unassembled WGS sequence"/>
</dbReference>
<dbReference type="RefSeq" id="WP_074845256.1">
    <property type="nucleotide sequence ID" value="NZ_FOOE01000008.1"/>
</dbReference>